<dbReference type="PATRIC" id="fig|1430899.3.peg.2439"/>
<keyword evidence="1" id="KW-1133">Transmembrane helix</keyword>
<evidence type="ECO:0000313" key="3">
    <source>
        <dbReference type="Proteomes" id="UP000052258"/>
    </source>
</evidence>
<evidence type="ECO:0000313" key="2">
    <source>
        <dbReference type="EMBL" id="KMT58253.1"/>
    </source>
</evidence>
<reference evidence="2 3" key="1">
    <citation type="journal article" date="2015" name="Genome Biol. Evol.">
        <title>Comparative Genomics of Listeria Sensu Lato: Genus-Wide Differences in Evolutionary Dynamics and the Progressive Gain of Complex, Potentially Pathogenicity-Related Traits through Lateral Gene Transfer.</title>
        <authorList>
            <person name="Chiara M."/>
            <person name="Caruso M."/>
            <person name="D'Erchia A.M."/>
            <person name="Manzari C."/>
            <person name="Fraccalvieri R."/>
            <person name="Goffredo E."/>
            <person name="Latorre L."/>
            <person name="Miccolupo A."/>
            <person name="Padalino I."/>
            <person name="Santagada G."/>
            <person name="Chiocco D."/>
            <person name="Pesole G."/>
            <person name="Horner D.S."/>
            <person name="Parisi A."/>
        </authorList>
    </citation>
    <scope>NUCLEOTIDE SEQUENCE [LARGE SCALE GENOMIC DNA]</scope>
    <source>
        <strain evidence="2 3">1991</strain>
    </source>
</reference>
<keyword evidence="1" id="KW-0812">Transmembrane</keyword>
<dbReference type="AlphaFoldDB" id="A0A0J8GBP2"/>
<organism evidence="2 3">
    <name type="scientific">Listeria fleischmannii 1991</name>
    <dbReference type="NCBI Taxonomy" id="1430899"/>
    <lineage>
        <taxon>Bacteria</taxon>
        <taxon>Bacillati</taxon>
        <taxon>Bacillota</taxon>
        <taxon>Bacilli</taxon>
        <taxon>Bacillales</taxon>
        <taxon>Listeriaceae</taxon>
        <taxon>Listeria</taxon>
    </lineage>
</organism>
<evidence type="ECO:0000256" key="1">
    <source>
        <dbReference type="SAM" id="Phobius"/>
    </source>
</evidence>
<keyword evidence="1" id="KW-0472">Membrane</keyword>
<proteinExistence type="predicted"/>
<dbReference type="Proteomes" id="UP000052258">
    <property type="component" value="Unassembled WGS sequence"/>
</dbReference>
<evidence type="ECO:0008006" key="4">
    <source>
        <dbReference type="Google" id="ProtNLM"/>
    </source>
</evidence>
<dbReference type="OrthoDB" id="2738731at2"/>
<name>A0A0J8GBP2_9LIST</name>
<dbReference type="RefSeq" id="WP_007473117.1">
    <property type="nucleotide sequence ID" value="NZ_KQ130620.1"/>
</dbReference>
<feature type="transmembrane region" description="Helical" evidence="1">
    <location>
        <begin position="6"/>
        <end position="26"/>
    </location>
</feature>
<dbReference type="EMBL" id="AZHO01000032">
    <property type="protein sequence ID" value="KMT58253.1"/>
    <property type="molecule type" value="Genomic_DNA"/>
</dbReference>
<accession>A0A0J8GBP2</accession>
<gene>
    <name evidence="2" type="ORF">X560_2390</name>
</gene>
<keyword evidence="3" id="KW-1185">Reference proteome</keyword>
<sequence>MKNPWILIGINVIIVVPLCIWAYFYFIHGYPTRLSNAQSVAQTFIRENDPYKEMTIESVKREFDNNEGQKNGYFAVVTFKEEPNREYFFTVKGDEVTAISYMKQVKMTE</sequence>
<comment type="caution">
    <text evidence="2">The sequence shown here is derived from an EMBL/GenBank/DDBJ whole genome shotgun (WGS) entry which is preliminary data.</text>
</comment>
<protein>
    <recommendedName>
        <fullName evidence="4">DUF3139 domain-containing protein</fullName>
    </recommendedName>
</protein>